<feature type="compositionally biased region" description="Polar residues" evidence="3">
    <location>
        <begin position="97"/>
        <end position="107"/>
    </location>
</feature>
<dbReference type="AlphaFoldDB" id="I0YZ40"/>
<comment type="caution">
    <text evidence="6">The sequence shown here is derived from an EMBL/GenBank/DDBJ whole genome shotgun (WGS) entry which is preliminary data.</text>
</comment>
<feature type="chain" id="PRO_5003636553" description="Zeta toxin domain-containing protein" evidence="4">
    <location>
        <begin position="23"/>
        <end position="796"/>
    </location>
</feature>
<dbReference type="PANTHER" id="PTHR31153">
    <property type="entry name" value="CALMODULIN CALCIUM-DEPENDENT NAD KINASE"/>
    <property type="match status" value="1"/>
</dbReference>
<evidence type="ECO:0000259" key="5">
    <source>
        <dbReference type="Pfam" id="PF06414"/>
    </source>
</evidence>
<dbReference type="OrthoDB" id="10267859at2759"/>
<feature type="region of interest" description="Disordered" evidence="3">
    <location>
        <begin position="750"/>
        <end position="782"/>
    </location>
</feature>
<dbReference type="GeneID" id="17041651"/>
<keyword evidence="4" id="KW-0732">Signal</keyword>
<evidence type="ECO:0000313" key="7">
    <source>
        <dbReference type="Proteomes" id="UP000007264"/>
    </source>
</evidence>
<keyword evidence="1" id="KW-0547">Nucleotide-binding</keyword>
<reference evidence="6 7" key="1">
    <citation type="journal article" date="2012" name="Genome Biol.">
        <title>The genome of the polar eukaryotic microalga coccomyxa subellipsoidea reveals traits of cold adaptation.</title>
        <authorList>
            <person name="Blanc G."/>
            <person name="Agarkova I."/>
            <person name="Grimwood J."/>
            <person name="Kuo A."/>
            <person name="Brueggeman A."/>
            <person name="Dunigan D."/>
            <person name="Gurnon J."/>
            <person name="Ladunga I."/>
            <person name="Lindquist E."/>
            <person name="Lucas S."/>
            <person name="Pangilinan J."/>
            <person name="Proschold T."/>
            <person name="Salamov A."/>
            <person name="Schmutz J."/>
            <person name="Weeks D."/>
            <person name="Yamada T."/>
            <person name="Claverie J.M."/>
            <person name="Grigoriev I."/>
            <person name="Van Etten J."/>
            <person name="Lomsadze A."/>
            <person name="Borodovsky M."/>
        </authorList>
    </citation>
    <scope>NUCLEOTIDE SEQUENCE [LARGE SCALE GENOMIC DNA]</scope>
    <source>
        <strain evidence="6 7">C-169</strain>
    </source>
</reference>
<protein>
    <recommendedName>
        <fullName evidence="5">Zeta toxin domain-containing protein</fullName>
    </recommendedName>
</protein>
<dbReference type="InterPro" id="IPR044802">
    <property type="entry name" value="NADKc-like"/>
</dbReference>
<feature type="compositionally biased region" description="Basic and acidic residues" evidence="3">
    <location>
        <begin position="80"/>
        <end position="90"/>
    </location>
</feature>
<dbReference type="GO" id="GO:0005524">
    <property type="term" value="F:ATP binding"/>
    <property type="evidence" value="ECO:0007669"/>
    <property type="project" value="UniProtKB-KW"/>
</dbReference>
<feature type="domain" description="Zeta toxin" evidence="5">
    <location>
        <begin position="450"/>
        <end position="561"/>
    </location>
</feature>
<feature type="compositionally biased region" description="Low complexity" evidence="3">
    <location>
        <begin position="325"/>
        <end position="334"/>
    </location>
</feature>
<feature type="compositionally biased region" description="Basic and acidic residues" evidence="3">
    <location>
        <begin position="35"/>
        <end position="48"/>
    </location>
</feature>
<dbReference type="KEGG" id="csl:COCSUDRAFT_66031"/>
<accession>I0YZ40</accession>
<feature type="compositionally biased region" description="Low complexity" evidence="3">
    <location>
        <begin position="771"/>
        <end position="782"/>
    </location>
</feature>
<proteinExistence type="predicted"/>
<dbReference type="Proteomes" id="UP000007264">
    <property type="component" value="Unassembled WGS sequence"/>
</dbReference>
<dbReference type="EMBL" id="AGSI01000007">
    <property type="protein sequence ID" value="EIE23659.1"/>
    <property type="molecule type" value="Genomic_DNA"/>
</dbReference>
<evidence type="ECO:0000256" key="1">
    <source>
        <dbReference type="ARBA" id="ARBA00022741"/>
    </source>
</evidence>
<dbReference type="InterPro" id="IPR027417">
    <property type="entry name" value="P-loop_NTPase"/>
</dbReference>
<keyword evidence="7" id="KW-1185">Reference proteome</keyword>
<dbReference type="PANTHER" id="PTHR31153:SF1">
    <property type="entry name" value="CALMODULIN CALCIUM-DEPENDENT NAD KINASE"/>
    <property type="match status" value="1"/>
</dbReference>
<evidence type="ECO:0000256" key="3">
    <source>
        <dbReference type="SAM" id="MobiDB-lite"/>
    </source>
</evidence>
<dbReference type="GO" id="GO:0016301">
    <property type="term" value="F:kinase activity"/>
    <property type="evidence" value="ECO:0007669"/>
    <property type="project" value="InterPro"/>
</dbReference>
<organism evidence="6 7">
    <name type="scientific">Coccomyxa subellipsoidea (strain C-169)</name>
    <name type="common">Green microalga</name>
    <dbReference type="NCBI Taxonomy" id="574566"/>
    <lineage>
        <taxon>Eukaryota</taxon>
        <taxon>Viridiplantae</taxon>
        <taxon>Chlorophyta</taxon>
        <taxon>core chlorophytes</taxon>
        <taxon>Trebouxiophyceae</taxon>
        <taxon>Trebouxiophyceae incertae sedis</taxon>
        <taxon>Coccomyxaceae</taxon>
        <taxon>Coccomyxa</taxon>
        <taxon>Coccomyxa subellipsoidea</taxon>
    </lineage>
</organism>
<gene>
    <name evidence="6" type="ORF">COCSUDRAFT_66031</name>
</gene>
<dbReference type="InterPro" id="IPR010488">
    <property type="entry name" value="Zeta_toxin_domain"/>
</dbReference>
<dbReference type="eggNOG" id="ENOG502QPRV">
    <property type="taxonomic scope" value="Eukaryota"/>
</dbReference>
<evidence type="ECO:0000256" key="4">
    <source>
        <dbReference type="SAM" id="SignalP"/>
    </source>
</evidence>
<sequence length="796" mass="87568">MGSGGQGCTIVPLLISFGAGLAARELLGRARKHDQRTAEAEEGTEVRRQSHAAASTSERSPFSELEDAQEPPSSAANQEAAERSQEDVKTPARVASQKGTPRSTLDSIPSLIPSDINLPEQVFGEQVSFGSPYGSPEVLDFPTYCACRFLDTAPDNPENGEIFEALKTMSAYFLRADAHAICQCIQAFGLNDLLFSIVRLERLFARSRETSPVRRELTNTGLALKDALAECQNTGSSQNGNLSAPAASKEVCAVKEVVGFLMHEIECILHEYLSFNWDRLDDIYDANALYLSADGLKCLWNSHSSMQSIHGSSNSLGASPTASSSSAFFGSHTQSEQDEGSVHSPTSTNGSLPAGFEMETFEEYLAAKRTQSTNGSMHGSVAAKSEAPQKTSEAVRNARSHVRAVKNWRRAKYAVTKKITEDMLGVQRKFQTLYEIFSELNRSGSGRSETQERGPVLLLLGGGMAAGKSTVREIIGHDDFWSKVCKDAVVIEADAIKNRDVMLKHLSSSDFTKNDPTLSSYVHEYSTKAAEAMLVAAVNKQKDIVFDGTMTWAPFVEQTIAMVRDHQHNYRRGPGYFTNEHGDTVERYWDRDDSTPSEECKRPYRIELVGVTCDPGLAVARGVWRKLRTGRSVPISSQLRSHRLFSENWEPLAHLADSATLYHTGSALTTFNKGNVNLNPKVIAHRSSATRGEMLVNSRAYRQFCHKSRLNDTARCRGELFPDARADHDKVPVSHEDQMSTLRQVFQAADRRERRERQQRRKTAFEPTPLADTMAAAAAAGPRVANPYAAAASVAR</sequence>
<dbReference type="Pfam" id="PF06414">
    <property type="entry name" value="Zeta_toxin"/>
    <property type="match status" value="1"/>
</dbReference>
<keyword evidence="2" id="KW-0067">ATP-binding</keyword>
<feature type="region of interest" description="Disordered" evidence="3">
    <location>
        <begin position="32"/>
        <end position="110"/>
    </location>
</feature>
<feature type="region of interest" description="Disordered" evidence="3">
    <location>
        <begin position="372"/>
        <end position="399"/>
    </location>
</feature>
<dbReference type="Gene3D" id="3.40.50.300">
    <property type="entry name" value="P-loop containing nucleotide triphosphate hydrolases"/>
    <property type="match status" value="1"/>
</dbReference>
<dbReference type="STRING" id="574566.I0YZ40"/>
<evidence type="ECO:0000256" key="2">
    <source>
        <dbReference type="ARBA" id="ARBA00022840"/>
    </source>
</evidence>
<feature type="region of interest" description="Disordered" evidence="3">
    <location>
        <begin position="325"/>
        <end position="353"/>
    </location>
</feature>
<feature type="signal peptide" evidence="4">
    <location>
        <begin position="1"/>
        <end position="22"/>
    </location>
</feature>
<name>I0YZ40_COCSC</name>
<evidence type="ECO:0000313" key="6">
    <source>
        <dbReference type="EMBL" id="EIE23659.1"/>
    </source>
</evidence>
<dbReference type="RefSeq" id="XP_005648203.1">
    <property type="nucleotide sequence ID" value="XM_005648146.1"/>
</dbReference>